<dbReference type="InterPro" id="IPR027417">
    <property type="entry name" value="P-loop_NTPase"/>
</dbReference>
<protein>
    <recommendedName>
        <fullName evidence="1">Thymidylate kinase-like domain-containing protein</fullName>
    </recommendedName>
</protein>
<evidence type="ECO:0000313" key="3">
    <source>
        <dbReference type="Proteomes" id="UP000257014"/>
    </source>
</evidence>
<dbReference type="InterPro" id="IPR039430">
    <property type="entry name" value="Thymidylate_kin-like_dom"/>
</dbReference>
<dbReference type="Proteomes" id="UP000257014">
    <property type="component" value="Unassembled WGS sequence"/>
</dbReference>
<dbReference type="AlphaFoldDB" id="A0A3E0K500"/>
<reference evidence="2 3" key="1">
    <citation type="submission" date="2018-03" db="EMBL/GenBank/DDBJ databases">
        <authorList>
            <person name="Keele B.F."/>
        </authorList>
    </citation>
    <scope>NUCLEOTIDE SEQUENCE [LARGE SCALE GENOMIC DNA]</scope>
    <source>
        <strain evidence="2">ZCTH4_d</strain>
    </source>
</reference>
<organism evidence="2 3">
    <name type="scientific">Caldibacillus debilis</name>
    <dbReference type="NCBI Taxonomy" id="301148"/>
    <lineage>
        <taxon>Bacteria</taxon>
        <taxon>Bacillati</taxon>
        <taxon>Bacillota</taxon>
        <taxon>Bacilli</taxon>
        <taxon>Bacillales</taxon>
        <taxon>Bacillaceae</taxon>
        <taxon>Caldibacillus</taxon>
    </lineage>
</organism>
<proteinExistence type="predicted"/>
<evidence type="ECO:0000259" key="1">
    <source>
        <dbReference type="Pfam" id="PF02223"/>
    </source>
</evidence>
<dbReference type="Pfam" id="PF02223">
    <property type="entry name" value="Thymidylate_kin"/>
    <property type="match status" value="1"/>
</dbReference>
<dbReference type="Gene3D" id="3.40.50.300">
    <property type="entry name" value="P-loop containing nucleotide triphosphate hydrolases"/>
    <property type="match status" value="1"/>
</dbReference>
<dbReference type="RefSeq" id="WP_276705172.1">
    <property type="nucleotide sequence ID" value="NZ_QEVZ01000038.1"/>
</dbReference>
<accession>A0A3E0K500</accession>
<evidence type="ECO:0000313" key="2">
    <source>
        <dbReference type="EMBL" id="REJ28553.1"/>
    </source>
</evidence>
<name>A0A3E0K500_9BACI</name>
<feature type="domain" description="Thymidylate kinase-like" evidence="1">
    <location>
        <begin position="11"/>
        <end position="58"/>
    </location>
</feature>
<gene>
    <name evidence="2" type="ORF">C6P37_07870</name>
</gene>
<sequence length="68" mass="7706">MPDKKYVTLTGMDGSGKNTIFQLLKNHFPDAVFIREPGGSPEAKIIRDVLLNEEMTEKERIKTIEQVS</sequence>
<dbReference type="SUPFAM" id="SSF52540">
    <property type="entry name" value="P-loop containing nucleoside triphosphate hydrolases"/>
    <property type="match status" value="1"/>
</dbReference>
<dbReference type="EMBL" id="QEWE01000016">
    <property type="protein sequence ID" value="REJ28553.1"/>
    <property type="molecule type" value="Genomic_DNA"/>
</dbReference>
<comment type="caution">
    <text evidence="2">The sequence shown here is derived from an EMBL/GenBank/DDBJ whole genome shotgun (WGS) entry which is preliminary data.</text>
</comment>